<dbReference type="PANTHER" id="PTHR45668">
    <property type="entry name" value="SERINE/THREONINE-PROTEIN PHOSPHATASE 5-RELATED"/>
    <property type="match status" value="1"/>
</dbReference>
<keyword evidence="7" id="KW-0677">Repeat</keyword>
<evidence type="ECO:0000256" key="2">
    <source>
        <dbReference type="ARBA" id="ARBA00001946"/>
    </source>
</evidence>
<dbReference type="GO" id="GO:0005634">
    <property type="term" value="C:nucleus"/>
    <property type="evidence" value="ECO:0007669"/>
    <property type="project" value="UniProtKB-SubCell"/>
</dbReference>
<accession>A0AAD5UH48</accession>
<evidence type="ECO:0000256" key="16">
    <source>
        <dbReference type="PIRSR" id="PIRSR033096-1"/>
    </source>
</evidence>
<organism evidence="19 20">
    <name type="scientific">Boothiomyces macroporosus</name>
    <dbReference type="NCBI Taxonomy" id="261099"/>
    <lineage>
        <taxon>Eukaryota</taxon>
        <taxon>Fungi</taxon>
        <taxon>Fungi incertae sedis</taxon>
        <taxon>Chytridiomycota</taxon>
        <taxon>Chytridiomycota incertae sedis</taxon>
        <taxon>Chytridiomycetes</taxon>
        <taxon>Rhizophydiales</taxon>
        <taxon>Terramycetaceae</taxon>
        <taxon>Boothiomyces</taxon>
    </lineage>
</organism>
<dbReference type="Gene3D" id="3.60.21.10">
    <property type="match status" value="1"/>
</dbReference>
<dbReference type="SUPFAM" id="SSF56300">
    <property type="entry name" value="Metallo-dependent phosphatases"/>
    <property type="match status" value="1"/>
</dbReference>
<dbReference type="Pfam" id="PF13432">
    <property type="entry name" value="TPR_16"/>
    <property type="match status" value="1"/>
</dbReference>
<evidence type="ECO:0000256" key="10">
    <source>
        <dbReference type="ARBA" id="ARBA00022912"/>
    </source>
</evidence>
<keyword evidence="6" id="KW-0479">Metal-binding</keyword>
<comment type="cofactor">
    <cofactor evidence="2">
        <name>Mg(2+)</name>
        <dbReference type="ChEBI" id="CHEBI:18420"/>
    </cofactor>
</comment>
<evidence type="ECO:0000313" key="20">
    <source>
        <dbReference type="Proteomes" id="UP001210925"/>
    </source>
</evidence>
<evidence type="ECO:0000256" key="4">
    <source>
        <dbReference type="ARBA" id="ARBA00008786"/>
    </source>
</evidence>
<comment type="cofactor">
    <cofactor evidence="1">
        <name>Mn(2+)</name>
        <dbReference type="ChEBI" id="CHEBI:29035"/>
    </cofactor>
</comment>
<dbReference type="Gene3D" id="1.25.40.10">
    <property type="entry name" value="Tetratricopeptide repeat domain"/>
    <property type="match status" value="1"/>
</dbReference>
<evidence type="ECO:0000256" key="11">
    <source>
        <dbReference type="ARBA" id="ARBA00023211"/>
    </source>
</evidence>
<dbReference type="PIRSF" id="PIRSF033096">
    <property type="entry name" value="PPPtase_5"/>
    <property type="match status" value="1"/>
</dbReference>
<keyword evidence="11" id="KW-0464">Manganese</keyword>
<dbReference type="PROSITE" id="PS50005">
    <property type="entry name" value="TPR"/>
    <property type="match status" value="2"/>
</dbReference>
<dbReference type="FunFam" id="3.60.21.10:FF:000036">
    <property type="entry name" value="Serine/threonine protein phosphatase 5"/>
    <property type="match status" value="1"/>
</dbReference>
<comment type="subcellular location">
    <subcellularLocation>
        <location evidence="3">Nucleus</location>
    </subcellularLocation>
</comment>
<dbReference type="Pfam" id="PF00149">
    <property type="entry name" value="Metallophos"/>
    <property type="match status" value="1"/>
</dbReference>
<feature type="active site" description="Proton donor/acceptor" evidence="16">
    <location>
        <position position="289"/>
    </location>
</feature>
<dbReference type="AlphaFoldDB" id="A0AAD5UH48"/>
<evidence type="ECO:0000256" key="5">
    <source>
        <dbReference type="ARBA" id="ARBA00013081"/>
    </source>
</evidence>
<dbReference type="PRINTS" id="PR00114">
    <property type="entry name" value="STPHPHTASE"/>
</dbReference>
<dbReference type="CDD" id="cd07417">
    <property type="entry name" value="MPP_PP5_C"/>
    <property type="match status" value="1"/>
</dbReference>
<comment type="caution">
    <text evidence="19">The sequence shown here is derived from an EMBL/GenBank/DDBJ whole genome shotgun (WGS) entry which is preliminary data.</text>
</comment>
<comment type="similarity">
    <text evidence="4">Belongs to the PPP phosphatase family. PP-5 (PP-T) subfamily.</text>
</comment>
<evidence type="ECO:0000256" key="7">
    <source>
        <dbReference type="ARBA" id="ARBA00022737"/>
    </source>
</evidence>
<comment type="catalytic activity">
    <reaction evidence="14">
        <text>O-phospho-L-threonyl-[protein] + H2O = L-threonyl-[protein] + phosphate</text>
        <dbReference type="Rhea" id="RHEA:47004"/>
        <dbReference type="Rhea" id="RHEA-COMP:11060"/>
        <dbReference type="Rhea" id="RHEA-COMP:11605"/>
        <dbReference type="ChEBI" id="CHEBI:15377"/>
        <dbReference type="ChEBI" id="CHEBI:30013"/>
        <dbReference type="ChEBI" id="CHEBI:43474"/>
        <dbReference type="ChEBI" id="CHEBI:61977"/>
        <dbReference type="EC" id="3.1.3.16"/>
    </reaction>
    <physiologicalReaction direction="left-to-right" evidence="14">
        <dbReference type="Rhea" id="RHEA:47005"/>
    </physiologicalReaction>
</comment>
<evidence type="ECO:0000256" key="3">
    <source>
        <dbReference type="ARBA" id="ARBA00004123"/>
    </source>
</evidence>
<keyword evidence="20" id="KW-1185">Reference proteome</keyword>
<dbReference type="GO" id="GO:0046872">
    <property type="term" value="F:metal ion binding"/>
    <property type="evidence" value="ECO:0007669"/>
    <property type="project" value="UniProtKB-KW"/>
</dbReference>
<dbReference type="PANTHER" id="PTHR45668:SF5">
    <property type="entry name" value="SERINE_THREONINE-PROTEIN PHOSPHATASE 5"/>
    <property type="match status" value="1"/>
</dbReference>
<keyword evidence="10" id="KW-0904">Protein phosphatase</keyword>
<evidence type="ECO:0000256" key="12">
    <source>
        <dbReference type="ARBA" id="ARBA00023242"/>
    </source>
</evidence>
<dbReference type="Pfam" id="PF00515">
    <property type="entry name" value="TPR_1"/>
    <property type="match status" value="1"/>
</dbReference>
<keyword evidence="8" id="KW-0378">Hydrolase</keyword>
<dbReference type="InterPro" id="IPR019734">
    <property type="entry name" value="TPR_rpt"/>
</dbReference>
<name>A0AAD5UH48_9FUNG</name>
<feature type="domain" description="Serine/threonine specific protein phosphatases" evidence="18">
    <location>
        <begin position="189"/>
        <end position="464"/>
    </location>
</feature>
<protein>
    <recommendedName>
        <fullName evidence="15">Serine/threonine-protein phosphatase T</fullName>
        <ecNumber evidence="5">3.1.3.16</ecNumber>
    </recommendedName>
</protein>
<dbReference type="EMBL" id="JADGKB010000073">
    <property type="protein sequence ID" value="KAJ3255028.1"/>
    <property type="molecule type" value="Genomic_DNA"/>
</dbReference>
<dbReference type="InterPro" id="IPR041753">
    <property type="entry name" value="PP5_C"/>
</dbReference>
<dbReference type="Proteomes" id="UP001210925">
    <property type="component" value="Unassembled WGS sequence"/>
</dbReference>
<dbReference type="InterPro" id="IPR029052">
    <property type="entry name" value="Metallo-depent_PP-like"/>
</dbReference>
<keyword evidence="12" id="KW-0539">Nucleus</keyword>
<dbReference type="SMART" id="SM00028">
    <property type="entry name" value="TPR"/>
    <property type="match status" value="3"/>
</dbReference>
<evidence type="ECO:0000256" key="9">
    <source>
        <dbReference type="ARBA" id="ARBA00022803"/>
    </source>
</evidence>
<evidence type="ECO:0000313" key="19">
    <source>
        <dbReference type="EMBL" id="KAJ3255028.1"/>
    </source>
</evidence>
<evidence type="ECO:0000256" key="14">
    <source>
        <dbReference type="ARBA" id="ARBA00048832"/>
    </source>
</evidence>
<evidence type="ECO:0000259" key="18">
    <source>
        <dbReference type="SMART" id="SM00156"/>
    </source>
</evidence>
<evidence type="ECO:0000256" key="17">
    <source>
        <dbReference type="PROSITE-ProRule" id="PRU00339"/>
    </source>
</evidence>
<evidence type="ECO:0000256" key="15">
    <source>
        <dbReference type="ARBA" id="ARBA00073946"/>
    </source>
</evidence>
<dbReference type="InterPro" id="IPR051134">
    <property type="entry name" value="PPP_phosphatase"/>
</dbReference>
<dbReference type="GO" id="GO:0005737">
    <property type="term" value="C:cytoplasm"/>
    <property type="evidence" value="ECO:0007669"/>
    <property type="project" value="UniProtKB-ARBA"/>
</dbReference>
<dbReference type="InterPro" id="IPR004843">
    <property type="entry name" value="Calcineurin-like_PHP"/>
</dbReference>
<proteinExistence type="inferred from homology"/>
<evidence type="ECO:0000256" key="1">
    <source>
        <dbReference type="ARBA" id="ARBA00001936"/>
    </source>
</evidence>
<comment type="catalytic activity">
    <reaction evidence="13">
        <text>O-phospho-L-seryl-[protein] + H2O = L-seryl-[protein] + phosphate</text>
        <dbReference type="Rhea" id="RHEA:20629"/>
        <dbReference type="Rhea" id="RHEA-COMP:9863"/>
        <dbReference type="Rhea" id="RHEA-COMP:11604"/>
        <dbReference type="ChEBI" id="CHEBI:15377"/>
        <dbReference type="ChEBI" id="CHEBI:29999"/>
        <dbReference type="ChEBI" id="CHEBI:43474"/>
        <dbReference type="ChEBI" id="CHEBI:83421"/>
        <dbReference type="EC" id="3.1.3.16"/>
    </reaction>
    <physiologicalReaction direction="left-to-right" evidence="13">
        <dbReference type="Rhea" id="RHEA:20630"/>
    </physiologicalReaction>
</comment>
<dbReference type="EC" id="3.1.3.16" evidence="5"/>
<dbReference type="InterPro" id="IPR013235">
    <property type="entry name" value="PPP_dom"/>
</dbReference>
<feature type="repeat" description="TPR" evidence="17">
    <location>
        <begin position="15"/>
        <end position="48"/>
    </location>
</feature>
<gene>
    <name evidence="19" type="primary">PPP5C</name>
    <name evidence="19" type="ORF">HK103_006648</name>
</gene>
<dbReference type="GO" id="GO:0004722">
    <property type="term" value="F:protein serine/threonine phosphatase activity"/>
    <property type="evidence" value="ECO:0007669"/>
    <property type="project" value="UniProtKB-EC"/>
</dbReference>
<keyword evidence="9 17" id="KW-0802">TPR repeat</keyword>
<dbReference type="InterPro" id="IPR011990">
    <property type="entry name" value="TPR-like_helical_dom_sf"/>
</dbReference>
<dbReference type="InterPro" id="IPR006186">
    <property type="entry name" value="Ser/Thr-sp_prot-phosphatase"/>
</dbReference>
<dbReference type="SMART" id="SM00156">
    <property type="entry name" value="PP2Ac"/>
    <property type="match status" value="1"/>
</dbReference>
<evidence type="ECO:0000256" key="8">
    <source>
        <dbReference type="ARBA" id="ARBA00022801"/>
    </source>
</evidence>
<reference evidence="19" key="1">
    <citation type="submission" date="2020-05" db="EMBL/GenBank/DDBJ databases">
        <title>Phylogenomic resolution of chytrid fungi.</title>
        <authorList>
            <person name="Stajich J.E."/>
            <person name="Amses K."/>
            <person name="Simmons R."/>
            <person name="Seto K."/>
            <person name="Myers J."/>
            <person name="Bonds A."/>
            <person name="Quandt C.A."/>
            <person name="Barry K."/>
            <person name="Liu P."/>
            <person name="Grigoriev I."/>
            <person name="Longcore J.E."/>
            <person name="James T.Y."/>
        </authorList>
    </citation>
    <scope>NUCLEOTIDE SEQUENCE</scope>
    <source>
        <strain evidence="19">PLAUS21</strain>
    </source>
</reference>
<dbReference type="SUPFAM" id="SSF48452">
    <property type="entry name" value="TPR-like"/>
    <property type="match status" value="1"/>
</dbReference>
<sequence>MTKKLEVNEQDELMAEKLKTKANELFKEGDYEAAVDYYTQAISYNPYVPQYFSNRSLANYKLELYGQAMQDATDSIALNPDFDKAYYRRATALVALGRLKEAIKDLTKVVQLSPNDRLVRQKLKDCQQEYKRIEFEKAIMVEDVKSVIDQLGDIDSIVVEDTYDGPHLTEVNVEFVLALLEYMKQQKKLHKKYLWKMLIKIKEYFESRSSIDDVYIPEGAKLTVCGDIHGQYYDLLNVFELNGLPSETNMYLWNGDFVDRGSFSVECAIALFAFKLLYPNSVYLSRGNHEANDMNKVYGFEGEVKHKYTDNTFKLFSEVFNAIPLGNLIMEKILVIHGGLFSKKGVTIDDLRKINRFQQPGQSGLMCELLWSDPQFLPGIGPSKRGVGVQFGPDITEEFTTTNNLKCIIRSHEVKHEGYEIAHNGKCITIFSAPNYCDSANNKGAYIHIDRNCELEYKQFTAVPHPPIGPMQYAGVYGKM</sequence>
<evidence type="ECO:0000256" key="13">
    <source>
        <dbReference type="ARBA" id="ARBA00047986"/>
    </source>
</evidence>
<evidence type="ECO:0000256" key="6">
    <source>
        <dbReference type="ARBA" id="ARBA00022723"/>
    </source>
</evidence>
<dbReference type="Pfam" id="PF08321">
    <property type="entry name" value="PPP5"/>
    <property type="match status" value="1"/>
</dbReference>
<feature type="repeat" description="TPR" evidence="17">
    <location>
        <begin position="83"/>
        <end position="116"/>
    </location>
</feature>